<organism evidence="1">
    <name type="scientific">marine sediment metagenome</name>
    <dbReference type="NCBI Taxonomy" id="412755"/>
    <lineage>
        <taxon>unclassified sequences</taxon>
        <taxon>metagenomes</taxon>
        <taxon>ecological metagenomes</taxon>
    </lineage>
</organism>
<dbReference type="AlphaFoldDB" id="A0A0F9FPE7"/>
<dbReference type="EMBL" id="LAZR01031725">
    <property type="protein sequence ID" value="KKL52907.1"/>
    <property type="molecule type" value="Genomic_DNA"/>
</dbReference>
<protein>
    <submittedName>
        <fullName evidence="1">Uncharacterized protein</fullName>
    </submittedName>
</protein>
<name>A0A0F9FPE7_9ZZZZ</name>
<proteinExistence type="predicted"/>
<comment type="caution">
    <text evidence="1">The sequence shown here is derived from an EMBL/GenBank/DDBJ whole genome shotgun (WGS) entry which is preliminary data.</text>
</comment>
<gene>
    <name evidence="1" type="ORF">LCGC14_2280770</name>
</gene>
<evidence type="ECO:0000313" key="1">
    <source>
        <dbReference type="EMBL" id="KKL52907.1"/>
    </source>
</evidence>
<sequence>MRQVTHKDEMGRLWAVLIPDDAPDSESNRGMVIGPPPLDSLGLPLDAEIRLHNQLFHRGILAERDVDLMAITSAIIATFKIDAARVALLYTDSDILPGEDVT</sequence>
<accession>A0A0F9FPE7</accession>
<reference evidence="1" key="1">
    <citation type="journal article" date="2015" name="Nature">
        <title>Complex archaea that bridge the gap between prokaryotes and eukaryotes.</title>
        <authorList>
            <person name="Spang A."/>
            <person name="Saw J.H."/>
            <person name="Jorgensen S.L."/>
            <person name="Zaremba-Niedzwiedzka K."/>
            <person name="Martijn J."/>
            <person name="Lind A.E."/>
            <person name="van Eijk R."/>
            <person name="Schleper C."/>
            <person name="Guy L."/>
            <person name="Ettema T.J."/>
        </authorList>
    </citation>
    <scope>NUCLEOTIDE SEQUENCE</scope>
</reference>